<dbReference type="EMBL" id="CABL01000005">
    <property type="protein sequence ID" value="CBH75144.1"/>
    <property type="molecule type" value="Genomic_DNA"/>
</dbReference>
<organism evidence="2">
    <name type="scientific">mine drainage metagenome</name>
    <dbReference type="NCBI Taxonomy" id="410659"/>
    <lineage>
        <taxon>unclassified sequences</taxon>
        <taxon>metagenomes</taxon>
        <taxon>ecological metagenomes</taxon>
    </lineage>
</organism>
<sequence>MTRGAPPGYAGRTMKAFLRWAAAAMLAATLSVAASARARADDIAVGASPVVSVQLQYGYLRIVTWNRPDIEVETAGHIGWQHFDAASVRGHIPHDITLWAQHVSNSHGSFDLPAEQFVLPTLPPGNHEAVVIRGGGATVIHLPASTQMLAVRIAGGGVVRIEGYHGAAFAALVHQGAIALENVRSSGVAQVGRGPIFAENSSFGRLRARNAVGNIFFSNVTATQIDVGTVGGSIVAENMHFRTGLARFQSQRGNVVLGVSGGAQIDAQGRGANAVATSFREAHTLSRSGSGARAILGGGGPIVTALSPRGRVVLFDGSIASHPRLSRRIPAIARAFHQVRARMAKLPKRRPQGGHVRAFRRFPPPRRPPPRRPIRVRVRRRGPPARSR</sequence>
<proteinExistence type="predicted"/>
<name>E6PFA8_9ZZZZ</name>
<gene>
    <name evidence="2" type="ORF">CARN1_0319</name>
</gene>
<reference evidence="2" key="1">
    <citation type="submission" date="2009-10" db="EMBL/GenBank/DDBJ databases">
        <title>Diversity of trophic interactions inside an arsenic-rich microbial ecosystem.</title>
        <authorList>
            <person name="Bertin P.N."/>
            <person name="Heinrich-Salmeron A."/>
            <person name="Pelletier E."/>
            <person name="Goulhen-Chollet F."/>
            <person name="Arsene-Ploetze F."/>
            <person name="Gallien S."/>
            <person name="Calteau A."/>
            <person name="Vallenet D."/>
            <person name="Casiot C."/>
            <person name="Chane-Woon-Ming B."/>
            <person name="Giloteaux L."/>
            <person name="Barakat M."/>
            <person name="Bonnefoy V."/>
            <person name="Bruneel O."/>
            <person name="Chandler M."/>
            <person name="Cleiss J."/>
            <person name="Duran R."/>
            <person name="Elbaz-Poulichet F."/>
            <person name="Fonknechten N."/>
            <person name="Lauga B."/>
            <person name="Mornico D."/>
            <person name="Ortet P."/>
            <person name="Schaeffer C."/>
            <person name="Siguier P."/>
            <person name="Alexander Thil Smith A."/>
            <person name="Van Dorsselaer A."/>
            <person name="Weissenbach J."/>
            <person name="Medigue C."/>
            <person name="Le Paslier D."/>
        </authorList>
    </citation>
    <scope>NUCLEOTIDE SEQUENCE</scope>
</reference>
<feature type="region of interest" description="Disordered" evidence="1">
    <location>
        <begin position="347"/>
        <end position="388"/>
    </location>
</feature>
<protein>
    <submittedName>
        <fullName evidence="2">Uncharacterized protein</fullName>
    </submittedName>
</protein>
<comment type="caution">
    <text evidence="2">The sequence shown here is derived from an EMBL/GenBank/DDBJ whole genome shotgun (WGS) entry which is preliminary data.</text>
</comment>
<evidence type="ECO:0000256" key="1">
    <source>
        <dbReference type="SAM" id="MobiDB-lite"/>
    </source>
</evidence>
<evidence type="ECO:0000313" key="2">
    <source>
        <dbReference type="EMBL" id="CBH75144.1"/>
    </source>
</evidence>
<accession>E6PFA8</accession>
<dbReference type="AlphaFoldDB" id="E6PFA8"/>